<keyword evidence="8" id="KW-1185">Reference proteome</keyword>
<evidence type="ECO:0000313" key="7">
    <source>
        <dbReference type="EMBL" id="KAJ5093719.1"/>
    </source>
</evidence>
<organism evidence="7 8">
    <name type="scientific">Penicillium angulare</name>
    <dbReference type="NCBI Taxonomy" id="116970"/>
    <lineage>
        <taxon>Eukaryota</taxon>
        <taxon>Fungi</taxon>
        <taxon>Dikarya</taxon>
        <taxon>Ascomycota</taxon>
        <taxon>Pezizomycotina</taxon>
        <taxon>Eurotiomycetes</taxon>
        <taxon>Eurotiomycetidae</taxon>
        <taxon>Eurotiales</taxon>
        <taxon>Aspergillaceae</taxon>
        <taxon>Penicillium</taxon>
    </lineage>
</organism>
<dbReference type="AlphaFoldDB" id="A0A9W9K5D5"/>
<dbReference type="Gene3D" id="1.20.1250.20">
    <property type="entry name" value="MFS general substrate transporter like domains"/>
    <property type="match status" value="1"/>
</dbReference>
<dbReference type="PANTHER" id="PTHR23502">
    <property type="entry name" value="MAJOR FACILITATOR SUPERFAMILY"/>
    <property type="match status" value="1"/>
</dbReference>
<dbReference type="Pfam" id="PF07690">
    <property type="entry name" value="MFS_1"/>
    <property type="match status" value="1"/>
</dbReference>
<dbReference type="SUPFAM" id="SSF103473">
    <property type="entry name" value="MFS general substrate transporter"/>
    <property type="match status" value="1"/>
</dbReference>
<feature type="transmembrane region" description="Helical" evidence="5">
    <location>
        <begin position="363"/>
        <end position="384"/>
    </location>
</feature>
<dbReference type="EMBL" id="JAPQKH010000006">
    <property type="protein sequence ID" value="KAJ5093719.1"/>
    <property type="molecule type" value="Genomic_DNA"/>
</dbReference>
<feature type="transmembrane region" description="Helical" evidence="5">
    <location>
        <begin position="75"/>
        <end position="98"/>
    </location>
</feature>
<evidence type="ECO:0000256" key="2">
    <source>
        <dbReference type="ARBA" id="ARBA00022692"/>
    </source>
</evidence>
<feature type="transmembrane region" description="Helical" evidence="5">
    <location>
        <begin position="390"/>
        <end position="414"/>
    </location>
</feature>
<sequence length="494" mass="55115">MTLAATTPCEKPLENTAEIDEEFEALQGYVVDPSHYAHNAARLKTSDGGRFVLIPQPLNSNDDPLNWKESKKLRIVVIIAYIALLADYTGGTAIITVIPQSMQWGLSQATVQRAVVGNLFTIGACGLFVVPLTSYFGRWPVTLVFQSVMLGTCVWSAAATSFPSYLAARIINGFFCSVGQGGALMWIKDLFFFHQHPQIINYVEFSIILSPYLGPLITSFIVSEVSWRWAFWVCTILAGIGLILVFFLDETLFDRKNPPVSRGSYVSRILGAHQAQSWRQRSFVSCMSRPIVAITKIPVLTIMIYNFLNSAWVVGVNTTIGYFYFFGIVGCLIGWFSGHFLHDAVGRYYTKRHAGRLHPEARLIIMYPATLLCCVSLVVLGFSFQRQWHYMIIAVFASIQCVGVMIVTTAINAYLLDCYPEGSGEVGAWVTASRNWAGFMATYIQINWVNRTGAAKALGTQAGITVASLFFIGFLQMYGKQLRQWQGRMMFNKI</sequence>
<evidence type="ECO:0000256" key="4">
    <source>
        <dbReference type="ARBA" id="ARBA00023136"/>
    </source>
</evidence>
<feature type="transmembrane region" description="Helical" evidence="5">
    <location>
        <begin position="320"/>
        <end position="342"/>
    </location>
</feature>
<comment type="caution">
    <text evidence="7">The sequence shown here is derived from an EMBL/GenBank/DDBJ whole genome shotgun (WGS) entry which is preliminary data.</text>
</comment>
<evidence type="ECO:0000259" key="6">
    <source>
        <dbReference type="PROSITE" id="PS50850"/>
    </source>
</evidence>
<feature type="transmembrane region" description="Helical" evidence="5">
    <location>
        <begin position="110"/>
        <end position="132"/>
    </location>
</feature>
<comment type="subcellular location">
    <subcellularLocation>
        <location evidence="1">Membrane</location>
        <topology evidence="1">Multi-pass membrane protein</topology>
    </subcellularLocation>
</comment>
<evidence type="ECO:0000313" key="8">
    <source>
        <dbReference type="Proteomes" id="UP001149165"/>
    </source>
</evidence>
<evidence type="ECO:0000256" key="3">
    <source>
        <dbReference type="ARBA" id="ARBA00022989"/>
    </source>
</evidence>
<gene>
    <name evidence="7" type="ORF">N7456_009580</name>
</gene>
<dbReference type="InterPro" id="IPR020846">
    <property type="entry name" value="MFS_dom"/>
</dbReference>
<evidence type="ECO:0000256" key="5">
    <source>
        <dbReference type="SAM" id="Phobius"/>
    </source>
</evidence>
<accession>A0A9W9K5D5</accession>
<feature type="transmembrane region" description="Helical" evidence="5">
    <location>
        <begin position="291"/>
        <end position="308"/>
    </location>
</feature>
<dbReference type="InterPro" id="IPR011701">
    <property type="entry name" value="MFS"/>
</dbReference>
<reference evidence="7" key="1">
    <citation type="submission" date="2022-11" db="EMBL/GenBank/DDBJ databases">
        <authorList>
            <person name="Petersen C."/>
        </authorList>
    </citation>
    <scope>NUCLEOTIDE SEQUENCE</scope>
    <source>
        <strain evidence="7">IBT 30069</strain>
    </source>
</reference>
<dbReference type="GO" id="GO:0005886">
    <property type="term" value="C:plasma membrane"/>
    <property type="evidence" value="ECO:0007669"/>
    <property type="project" value="TreeGrafter"/>
</dbReference>
<reference evidence="7" key="2">
    <citation type="journal article" date="2023" name="IMA Fungus">
        <title>Comparative genomic study of the Penicillium genus elucidates a diverse pangenome and 15 lateral gene transfer events.</title>
        <authorList>
            <person name="Petersen C."/>
            <person name="Sorensen T."/>
            <person name="Nielsen M.R."/>
            <person name="Sondergaard T.E."/>
            <person name="Sorensen J.L."/>
            <person name="Fitzpatrick D.A."/>
            <person name="Frisvad J.C."/>
            <person name="Nielsen K.L."/>
        </authorList>
    </citation>
    <scope>NUCLEOTIDE SEQUENCE</scope>
    <source>
        <strain evidence="7">IBT 30069</strain>
    </source>
</reference>
<dbReference type="InterPro" id="IPR036259">
    <property type="entry name" value="MFS_trans_sf"/>
</dbReference>
<feature type="transmembrane region" description="Helical" evidence="5">
    <location>
        <begin position="458"/>
        <end position="479"/>
    </location>
</feature>
<feature type="transmembrane region" description="Helical" evidence="5">
    <location>
        <begin position="229"/>
        <end position="248"/>
    </location>
</feature>
<evidence type="ECO:0000256" key="1">
    <source>
        <dbReference type="ARBA" id="ARBA00004141"/>
    </source>
</evidence>
<keyword evidence="2 5" id="KW-0812">Transmembrane</keyword>
<feature type="domain" description="Major facilitator superfamily (MFS) profile" evidence="6">
    <location>
        <begin position="75"/>
        <end position="480"/>
    </location>
</feature>
<dbReference type="Proteomes" id="UP001149165">
    <property type="component" value="Unassembled WGS sequence"/>
</dbReference>
<protein>
    <submittedName>
        <fullName evidence="7">MFS transporter</fullName>
    </submittedName>
</protein>
<keyword evidence="3 5" id="KW-1133">Transmembrane helix</keyword>
<name>A0A9W9K5D5_9EURO</name>
<feature type="transmembrane region" description="Helical" evidence="5">
    <location>
        <begin position="199"/>
        <end position="223"/>
    </location>
</feature>
<feature type="transmembrane region" description="Helical" evidence="5">
    <location>
        <begin position="139"/>
        <end position="158"/>
    </location>
</feature>
<dbReference type="PANTHER" id="PTHR23502:SF187">
    <property type="entry name" value="TRANSPORTER, PUTATIVE (AFU_ORTHOLOGUE AFUA_2G17840)-RELATED"/>
    <property type="match status" value="1"/>
</dbReference>
<dbReference type="OrthoDB" id="2533084at2759"/>
<dbReference type="PROSITE" id="PS50850">
    <property type="entry name" value="MFS"/>
    <property type="match status" value="1"/>
</dbReference>
<keyword evidence="4 5" id="KW-0472">Membrane</keyword>
<proteinExistence type="predicted"/>
<dbReference type="GO" id="GO:0022857">
    <property type="term" value="F:transmembrane transporter activity"/>
    <property type="evidence" value="ECO:0007669"/>
    <property type="project" value="InterPro"/>
</dbReference>